<sequence length="483" mass="53065">MTFSLTTRKLNQIAKGENYPFSTIDLERLAISRRALLQYLESEERSLIYGIDTGFGPHAFQNNEDRLENQLSLVYHLSVASDKHSLRHEEARAVLAARIHSLCQGGSGISTNTLALLSELLRLDCIPLIPERGSLSASGDLIPLAAIALALIGESEWTGKNKSFGPTLKNGKTSKIEGLPLELAPKEALSLTNGTSFTTALLSLQVELSSHLLSHTIEFLKILFRFHAVYADAFLPALHETKLHKGPVLIAKELYSIAKANSKSKQPGERVQDIYSIRCLPHILGSIMDEIISIRETVENELNSLSDNPVFIESENRYVEGGNFYASHVSFAADRLQNSLAVLATWSERFIQYLYTPSENKEFNLMLSPEPGKYAGLSGLGLLATHLTAEIRRDSMPGSVQSLSSNGGNQDIVPMGAISVLRNRRTLDSLTSILSILGYSIFQAGHLKGIDLSTHQAFVGVRGLDVDRSLKEELKTIEKNLGI</sequence>
<accession>A0A4R9KDD0</accession>
<dbReference type="InterPro" id="IPR024083">
    <property type="entry name" value="Fumarase/histidase_N"/>
</dbReference>
<dbReference type="AlphaFoldDB" id="A0A4R9KDD0"/>
<dbReference type="Pfam" id="PF00221">
    <property type="entry name" value="Lyase_aromatic"/>
    <property type="match status" value="1"/>
</dbReference>
<dbReference type="GO" id="GO:0016841">
    <property type="term" value="F:ammonia-lyase activity"/>
    <property type="evidence" value="ECO:0007669"/>
    <property type="project" value="InterPro"/>
</dbReference>
<dbReference type="Gene3D" id="1.20.200.10">
    <property type="entry name" value="Fumarase/aspartase (Central domain)"/>
    <property type="match status" value="1"/>
</dbReference>
<dbReference type="PROSITE" id="PS00488">
    <property type="entry name" value="PAL_HISTIDASE"/>
    <property type="match status" value="1"/>
</dbReference>
<dbReference type="PANTHER" id="PTHR10362">
    <property type="entry name" value="HISTIDINE AMMONIA-LYASE"/>
    <property type="match status" value="1"/>
</dbReference>
<dbReference type="InterPro" id="IPR022313">
    <property type="entry name" value="Phe/His_NH3-lyase_AS"/>
</dbReference>
<dbReference type="EMBL" id="RQGD01000002">
    <property type="protein sequence ID" value="TGL63945.1"/>
    <property type="molecule type" value="Genomic_DNA"/>
</dbReference>
<evidence type="ECO:0000313" key="1">
    <source>
        <dbReference type="EMBL" id="TGL63945.1"/>
    </source>
</evidence>
<dbReference type="InterPro" id="IPR001106">
    <property type="entry name" value="Aromatic_Lyase"/>
</dbReference>
<comment type="caution">
    <text evidence="1">The sequence shown here is derived from an EMBL/GenBank/DDBJ whole genome shotgun (WGS) entry which is preliminary data.</text>
</comment>
<organism evidence="1 2">
    <name type="scientific">Leptospira ognonensis</name>
    <dbReference type="NCBI Taxonomy" id="2484945"/>
    <lineage>
        <taxon>Bacteria</taxon>
        <taxon>Pseudomonadati</taxon>
        <taxon>Spirochaetota</taxon>
        <taxon>Spirochaetia</taxon>
        <taxon>Leptospirales</taxon>
        <taxon>Leptospiraceae</taxon>
        <taxon>Leptospira</taxon>
    </lineage>
</organism>
<dbReference type="RefSeq" id="WP_135621442.1">
    <property type="nucleotide sequence ID" value="NZ_RQGD01000002.1"/>
</dbReference>
<dbReference type="Gene3D" id="1.10.275.10">
    <property type="entry name" value="Fumarase/aspartase (N-terminal domain)"/>
    <property type="match status" value="1"/>
</dbReference>
<dbReference type="OrthoDB" id="9806955at2"/>
<evidence type="ECO:0000313" key="2">
    <source>
        <dbReference type="Proteomes" id="UP000297693"/>
    </source>
</evidence>
<dbReference type="SUPFAM" id="SSF48557">
    <property type="entry name" value="L-aspartase-like"/>
    <property type="match status" value="1"/>
</dbReference>
<name>A0A4R9KDD0_9LEPT</name>
<keyword evidence="2" id="KW-1185">Reference proteome</keyword>
<dbReference type="InterPro" id="IPR008948">
    <property type="entry name" value="L-Aspartase-like"/>
</dbReference>
<dbReference type="Proteomes" id="UP000297693">
    <property type="component" value="Unassembled WGS sequence"/>
</dbReference>
<proteinExistence type="predicted"/>
<keyword evidence="1" id="KW-0456">Lyase</keyword>
<reference evidence="1" key="1">
    <citation type="journal article" date="2019" name="PLoS Negl. Trop. Dis.">
        <title>Revisiting the worldwide diversity of Leptospira species in the environment.</title>
        <authorList>
            <person name="Vincent A.T."/>
            <person name="Schiettekatte O."/>
            <person name="Bourhy P."/>
            <person name="Veyrier F.J."/>
            <person name="Picardeau M."/>
        </authorList>
    </citation>
    <scope>NUCLEOTIDE SEQUENCE [LARGE SCALE GENOMIC DNA]</scope>
    <source>
        <strain evidence="1">201702476</strain>
    </source>
</reference>
<protein>
    <submittedName>
        <fullName evidence="1">Aromatic amino acid lyase</fullName>
    </submittedName>
</protein>
<gene>
    <name evidence="1" type="ORF">EHQ58_00855</name>
</gene>